<dbReference type="Pfam" id="PF00389">
    <property type="entry name" value="2-Hacid_dh"/>
    <property type="match status" value="1"/>
</dbReference>
<organism evidence="7 8">
    <name type="scientific">Bifidobacterium vansinderenii</name>
    <dbReference type="NCBI Taxonomy" id="1984871"/>
    <lineage>
        <taxon>Bacteria</taxon>
        <taxon>Bacillati</taxon>
        <taxon>Actinomycetota</taxon>
        <taxon>Actinomycetes</taxon>
        <taxon>Bifidobacteriales</taxon>
        <taxon>Bifidobacteriaceae</taxon>
        <taxon>Bifidobacterium</taxon>
    </lineage>
</organism>
<dbReference type="SUPFAM" id="SSF52283">
    <property type="entry name" value="Formate/glycerate dehydrogenase catalytic domain-like"/>
    <property type="match status" value="1"/>
</dbReference>
<evidence type="ECO:0000259" key="5">
    <source>
        <dbReference type="Pfam" id="PF00389"/>
    </source>
</evidence>
<dbReference type="GO" id="GO:0016616">
    <property type="term" value="F:oxidoreductase activity, acting on the CH-OH group of donors, NAD or NADP as acceptor"/>
    <property type="evidence" value="ECO:0007669"/>
    <property type="project" value="InterPro"/>
</dbReference>
<accession>A0A229W0N4</accession>
<dbReference type="PANTHER" id="PTHR43761:SF1">
    <property type="entry name" value="D-ISOMER SPECIFIC 2-HYDROXYACID DEHYDROGENASE CATALYTIC DOMAIN-CONTAINING PROTEIN-RELATED"/>
    <property type="match status" value="1"/>
</dbReference>
<evidence type="ECO:0000256" key="2">
    <source>
        <dbReference type="ARBA" id="ARBA00023002"/>
    </source>
</evidence>
<dbReference type="InterPro" id="IPR006140">
    <property type="entry name" value="D-isomer_DH_NAD-bd"/>
</dbReference>
<keyword evidence="8" id="KW-1185">Reference proteome</keyword>
<dbReference type="EMBL" id="NEWD01000004">
    <property type="protein sequence ID" value="OXN01434.1"/>
    <property type="molecule type" value="Genomic_DNA"/>
</dbReference>
<protein>
    <submittedName>
        <fullName evidence="7">2-hydroxyacid dehydrogenase</fullName>
    </submittedName>
</protein>
<dbReference type="PANTHER" id="PTHR43761">
    <property type="entry name" value="D-ISOMER SPECIFIC 2-HYDROXYACID DEHYDROGENASE FAMILY PROTEIN (AFU_ORTHOLOGUE AFUA_1G13630)"/>
    <property type="match status" value="1"/>
</dbReference>
<dbReference type="AlphaFoldDB" id="A0A229W0N4"/>
<comment type="caution">
    <text evidence="7">The sequence shown here is derived from an EMBL/GenBank/DDBJ whole genome shotgun (WGS) entry which is preliminary data.</text>
</comment>
<dbReference type="InterPro" id="IPR006139">
    <property type="entry name" value="D-isomer_2_OHA_DH_cat_dom"/>
</dbReference>
<sequence>MIIERNMERTDLPLVVIPACFPSMVPYLERGLDEIAAKARVRMHTDMTLDRDEIMRRLDGANVAMTTGIHFTDDMLDDLAPTMRCITFGGTGIANFVGVDHAHDLDIMVCNAVHYGDNAVAEHTIALLFEITHKAGRLDVRTRAEGWPGSDITEIGGLTMGIIGFGGIGRRVAELAHGLGMNLTVWARHPDDDALRKLNARRASSIDDVFSTADVVSPHLALNDATRGIITAHHLGLLRPGSIFLNTARAELVEPGALEQRLRRGDVFAGLDVFAPEPLPDDAPLRDCPNTVLTPHVAWRSGKALDGIVRQNIRSVIAFLDGESYNAV</sequence>
<dbReference type="InterPro" id="IPR050418">
    <property type="entry name" value="D-iso_2-hydroxyacid_DH_PdxB"/>
</dbReference>
<dbReference type="Gene3D" id="3.40.50.720">
    <property type="entry name" value="NAD(P)-binding Rossmann-like Domain"/>
    <property type="match status" value="2"/>
</dbReference>
<dbReference type="GO" id="GO:0051287">
    <property type="term" value="F:NAD binding"/>
    <property type="evidence" value="ECO:0007669"/>
    <property type="project" value="InterPro"/>
</dbReference>
<evidence type="ECO:0000259" key="6">
    <source>
        <dbReference type="Pfam" id="PF02826"/>
    </source>
</evidence>
<comment type="similarity">
    <text evidence="1 4">Belongs to the D-isomer specific 2-hydroxyacid dehydrogenase family.</text>
</comment>
<feature type="domain" description="D-isomer specific 2-hydroxyacid dehydrogenase NAD-binding" evidence="6">
    <location>
        <begin position="125"/>
        <end position="298"/>
    </location>
</feature>
<dbReference type="RefSeq" id="WP_158214096.1">
    <property type="nucleotide sequence ID" value="NZ_NEWD01000004.1"/>
</dbReference>
<evidence type="ECO:0000256" key="1">
    <source>
        <dbReference type="ARBA" id="ARBA00005854"/>
    </source>
</evidence>
<keyword evidence="3" id="KW-0520">NAD</keyword>
<keyword evidence="2 4" id="KW-0560">Oxidoreductase</keyword>
<name>A0A229W0N4_9BIFI</name>
<dbReference type="InterPro" id="IPR036291">
    <property type="entry name" value="NAD(P)-bd_dom_sf"/>
</dbReference>
<proteinExistence type="inferred from homology"/>
<dbReference type="OrthoDB" id="4324715at2"/>
<dbReference type="Pfam" id="PF02826">
    <property type="entry name" value="2-Hacid_dh_C"/>
    <property type="match status" value="1"/>
</dbReference>
<evidence type="ECO:0000313" key="7">
    <source>
        <dbReference type="EMBL" id="OXN01434.1"/>
    </source>
</evidence>
<evidence type="ECO:0000256" key="3">
    <source>
        <dbReference type="ARBA" id="ARBA00023027"/>
    </source>
</evidence>
<evidence type="ECO:0000256" key="4">
    <source>
        <dbReference type="RuleBase" id="RU003719"/>
    </source>
</evidence>
<gene>
    <name evidence="7" type="ORF">Tam10B_0437</name>
</gene>
<reference evidence="7 8" key="1">
    <citation type="submission" date="2017-05" db="EMBL/GenBank/DDBJ databases">
        <title>Bifidobacterium vansinderenii sp. nov.</title>
        <authorList>
            <person name="Lugli G.A."/>
            <person name="Duranti S."/>
            <person name="Mangifesta M."/>
        </authorList>
    </citation>
    <scope>NUCLEOTIDE SEQUENCE [LARGE SCALE GENOMIC DNA]</scope>
    <source>
        <strain evidence="7 8">Tam10B</strain>
    </source>
</reference>
<dbReference type="Proteomes" id="UP000215433">
    <property type="component" value="Unassembled WGS sequence"/>
</dbReference>
<evidence type="ECO:0000313" key="8">
    <source>
        <dbReference type="Proteomes" id="UP000215433"/>
    </source>
</evidence>
<feature type="domain" description="D-isomer specific 2-hydroxyacid dehydrogenase catalytic" evidence="5">
    <location>
        <begin position="30"/>
        <end position="325"/>
    </location>
</feature>
<dbReference type="SUPFAM" id="SSF51735">
    <property type="entry name" value="NAD(P)-binding Rossmann-fold domains"/>
    <property type="match status" value="1"/>
</dbReference>